<dbReference type="SUPFAM" id="SSF53822">
    <property type="entry name" value="Periplasmic binding protein-like I"/>
    <property type="match status" value="1"/>
</dbReference>
<dbReference type="InterPro" id="IPR052612">
    <property type="entry name" value="ANP_Clearance_Receptor"/>
</dbReference>
<dbReference type="GO" id="GO:0016020">
    <property type="term" value="C:membrane"/>
    <property type="evidence" value="ECO:0007669"/>
    <property type="project" value="UniProtKB-SubCell"/>
</dbReference>
<dbReference type="Proteomes" id="UP001209878">
    <property type="component" value="Unassembled WGS sequence"/>
</dbReference>
<comment type="caution">
    <text evidence="7">The sequence shown here is derived from an EMBL/GenBank/DDBJ whole genome shotgun (WGS) entry which is preliminary data.</text>
</comment>
<feature type="domain" description="Receptor ligand binding region" evidence="6">
    <location>
        <begin position="42"/>
        <end position="159"/>
    </location>
</feature>
<dbReference type="GO" id="GO:0038023">
    <property type="term" value="F:signaling receptor activity"/>
    <property type="evidence" value="ECO:0007669"/>
    <property type="project" value="TreeGrafter"/>
</dbReference>
<reference evidence="7" key="1">
    <citation type="journal article" date="2023" name="Mol. Biol. Evol.">
        <title>Third-Generation Sequencing Reveals the Adaptive Role of the Epigenome in Three Deep-Sea Polychaetes.</title>
        <authorList>
            <person name="Perez M."/>
            <person name="Aroh O."/>
            <person name="Sun Y."/>
            <person name="Lan Y."/>
            <person name="Juniper S.K."/>
            <person name="Young C.R."/>
            <person name="Angers B."/>
            <person name="Qian P.Y."/>
        </authorList>
    </citation>
    <scope>NUCLEOTIDE SEQUENCE</scope>
    <source>
        <strain evidence="7">R07B-5</strain>
    </source>
</reference>
<sequence>MGALTWVLVVLLAGLAGRCGGKKELKVGLIMPLRGLFGFERMAAACTMAVEDAKKNGYLKDVDIRFIWRNGQCNGKISLGVVADLQYNEDVDAYIGLPCSNAALNAGKLISYWSLPYISFSSVDPVLADLEVYNTLVRLLSPHNHMAEAMLHLFNFYGVSGIRRRGNMSLMNKEKTRHACAHMHARTRIHTRARSCAHNHTHMHVHICI</sequence>
<keyword evidence="2" id="KW-0812">Transmembrane</keyword>
<dbReference type="PANTHER" id="PTHR44755">
    <property type="entry name" value="NATRIURETIC PEPTIDE RECEPTOR 3-RELATED"/>
    <property type="match status" value="1"/>
</dbReference>
<keyword evidence="4" id="KW-0472">Membrane</keyword>
<evidence type="ECO:0000313" key="8">
    <source>
        <dbReference type="Proteomes" id="UP001209878"/>
    </source>
</evidence>
<dbReference type="AlphaFoldDB" id="A0AAD9NNS6"/>
<evidence type="ECO:0000256" key="5">
    <source>
        <dbReference type="SAM" id="SignalP"/>
    </source>
</evidence>
<evidence type="ECO:0000256" key="3">
    <source>
        <dbReference type="ARBA" id="ARBA00022989"/>
    </source>
</evidence>
<keyword evidence="8" id="KW-1185">Reference proteome</keyword>
<evidence type="ECO:0000259" key="6">
    <source>
        <dbReference type="Pfam" id="PF01094"/>
    </source>
</evidence>
<gene>
    <name evidence="7" type="ORF">NP493_636g03018</name>
</gene>
<comment type="subcellular location">
    <subcellularLocation>
        <location evidence="1">Membrane</location>
    </subcellularLocation>
</comment>
<name>A0AAD9NNS6_RIDPI</name>
<proteinExistence type="predicted"/>
<evidence type="ECO:0000256" key="1">
    <source>
        <dbReference type="ARBA" id="ARBA00004370"/>
    </source>
</evidence>
<organism evidence="7 8">
    <name type="scientific">Ridgeia piscesae</name>
    <name type="common">Tubeworm</name>
    <dbReference type="NCBI Taxonomy" id="27915"/>
    <lineage>
        <taxon>Eukaryota</taxon>
        <taxon>Metazoa</taxon>
        <taxon>Spiralia</taxon>
        <taxon>Lophotrochozoa</taxon>
        <taxon>Annelida</taxon>
        <taxon>Polychaeta</taxon>
        <taxon>Sedentaria</taxon>
        <taxon>Canalipalpata</taxon>
        <taxon>Sabellida</taxon>
        <taxon>Siboglinidae</taxon>
        <taxon>Ridgeia</taxon>
    </lineage>
</organism>
<dbReference type="PANTHER" id="PTHR44755:SF8">
    <property type="entry name" value="RECEPTOR LIGAND BINDING REGION DOMAIN-CONTAINING PROTEIN"/>
    <property type="match status" value="1"/>
</dbReference>
<feature type="chain" id="PRO_5042025352" description="Receptor ligand binding region domain-containing protein" evidence="5">
    <location>
        <begin position="22"/>
        <end position="209"/>
    </location>
</feature>
<evidence type="ECO:0000256" key="2">
    <source>
        <dbReference type="ARBA" id="ARBA00022692"/>
    </source>
</evidence>
<dbReference type="Gene3D" id="3.40.50.2300">
    <property type="match status" value="1"/>
</dbReference>
<feature type="signal peptide" evidence="5">
    <location>
        <begin position="1"/>
        <end position="21"/>
    </location>
</feature>
<accession>A0AAD9NNS6</accession>
<evidence type="ECO:0000313" key="7">
    <source>
        <dbReference type="EMBL" id="KAK2176845.1"/>
    </source>
</evidence>
<dbReference type="InterPro" id="IPR001828">
    <property type="entry name" value="ANF_lig-bd_rcpt"/>
</dbReference>
<dbReference type="InterPro" id="IPR028082">
    <property type="entry name" value="Peripla_BP_I"/>
</dbReference>
<keyword evidence="5" id="KW-0732">Signal</keyword>
<dbReference type="Pfam" id="PF01094">
    <property type="entry name" value="ANF_receptor"/>
    <property type="match status" value="1"/>
</dbReference>
<dbReference type="EMBL" id="JAODUO010000636">
    <property type="protein sequence ID" value="KAK2176845.1"/>
    <property type="molecule type" value="Genomic_DNA"/>
</dbReference>
<protein>
    <recommendedName>
        <fullName evidence="6">Receptor ligand binding region domain-containing protein</fullName>
    </recommendedName>
</protein>
<dbReference type="GO" id="GO:0017046">
    <property type="term" value="F:peptide hormone binding"/>
    <property type="evidence" value="ECO:0007669"/>
    <property type="project" value="TreeGrafter"/>
</dbReference>
<keyword evidence="3" id="KW-1133">Transmembrane helix</keyword>
<dbReference type="GO" id="GO:0007165">
    <property type="term" value="P:signal transduction"/>
    <property type="evidence" value="ECO:0007669"/>
    <property type="project" value="TreeGrafter"/>
</dbReference>
<evidence type="ECO:0000256" key="4">
    <source>
        <dbReference type="ARBA" id="ARBA00023136"/>
    </source>
</evidence>